<organism evidence="2 3">
    <name type="scientific">Catenovulum sediminis</name>
    <dbReference type="NCBI Taxonomy" id="1740262"/>
    <lineage>
        <taxon>Bacteria</taxon>
        <taxon>Pseudomonadati</taxon>
        <taxon>Pseudomonadota</taxon>
        <taxon>Gammaproteobacteria</taxon>
        <taxon>Alteromonadales</taxon>
        <taxon>Alteromonadaceae</taxon>
        <taxon>Catenovulum</taxon>
    </lineage>
</organism>
<dbReference type="Proteomes" id="UP001467690">
    <property type="component" value="Unassembled WGS sequence"/>
</dbReference>
<evidence type="ECO:0000256" key="1">
    <source>
        <dbReference type="SAM" id="SignalP"/>
    </source>
</evidence>
<protein>
    <recommendedName>
        <fullName evidence="4">Serpin domain-containing protein</fullName>
    </recommendedName>
</protein>
<dbReference type="PROSITE" id="PS51257">
    <property type="entry name" value="PROKAR_LIPOPROTEIN"/>
    <property type="match status" value="1"/>
</dbReference>
<reference evidence="2 3" key="1">
    <citation type="submission" date="2024-06" db="EMBL/GenBank/DDBJ databases">
        <authorList>
            <person name="Chen R.Y."/>
        </authorList>
    </citation>
    <scope>NUCLEOTIDE SEQUENCE [LARGE SCALE GENOMIC DNA]</scope>
    <source>
        <strain evidence="2 3">D2</strain>
    </source>
</reference>
<name>A0ABV1RKY3_9ALTE</name>
<keyword evidence="1" id="KW-0732">Signal</keyword>
<gene>
    <name evidence="2" type="ORF">ABS311_16825</name>
</gene>
<accession>A0ABV1RKY3</accession>
<dbReference type="EMBL" id="JBELOE010000265">
    <property type="protein sequence ID" value="MER2493544.1"/>
    <property type="molecule type" value="Genomic_DNA"/>
</dbReference>
<evidence type="ECO:0000313" key="3">
    <source>
        <dbReference type="Proteomes" id="UP001467690"/>
    </source>
</evidence>
<evidence type="ECO:0000313" key="2">
    <source>
        <dbReference type="EMBL" id="MER2493544.1"/>
    </source>
</evidence>
<proteinExistence type="predicted"/>
<comment type="caution">
    <text evidence="2">The sequence shown here is derived from an EMBL/GenBank/DDBJ whole genome shotgun (WGS) entry which is preliminary data.</text>
</comment>
<keyword evidence="3" id="KW-1185">Reference proteome</keyword>
<feature type="chain" id="PRO_5045573580" description="Serpin domain-containing protein" evidence="1">
    <location>
        <begin position="21"/>
        <end position="410"/>
    </location>
</feature>
<sequence>MKHIILLIPIFVLFISACSAELEIENTSDSNNTQKSQTDKFVASDADSCTDYFIPELNENIEHLNDLTFSLFKDASTPTLSLYSQLYFWSQVSLATDVYTDTLIEQSGLDGLTSSRDWLYTFCQLESDKPTFISQVTYQKNYLTDVDYLNDLHYFFVAQTTENDLSPQDEWRFNTDLRQQIQAKFNVQQTTDVYFEEEQERLWLDAIVVAGNTKSLVNEEMQYYSVQNEESTIRMHIIVPQPFFYHSIKNNLQATLLNSMENAKATNNITIPIFKRSVEGSIFSNMPNLSRNTLNFDVLQSDETLLLKDEFAHHTLLLDSTGSLAIDSVFKFTLEAEQTNHNTSSVNTELSFVNFMPCHNTVNRQAWYPFFVIFDNPESGVVYVIQSYNAQDLNASPVLCDLIEPVEFTL</sequence>
<feature type="signal peptide" evidence="1">
    <location>
        <begin position="1"/>
        <end position="20"/>
    </location>
</feature>
<evidence type="ECO:0008006" key="4">
    <source>
        <dbReference type="Google" id="ProtNLM"/>
    </source>
</evidence>
<dbReference type="RefSeq" id="WP_350402672.1">
    <property type="nucleotide sequence ID" value="NZ_JBELOE010000265.1"/>
</dbReference>